<protein>
    <submittedName>
        <fullName evidence="1">Uncharacterized protein</fullName>
    </submittedName>
</protein>
<evidence type="ECO:0000313" key="1">
    <source>
        <dbReference type="EMBL" id="CAI5446750.1"/>
    </source>
</evidence>
<name>A0A9P1IKJ6_9PELO</name>
<sequence length="99" mass="10931">MVKSSINEVIPTKFSIFHNVSQFTDVNNKKKAGCQGFRPIWEVKPPDGVANMHKHHIVMFCKPTALLGNCKCCFSIPYSAGPGSRSYQTTARKISVSGE</sequence>
<dbReference type="AlphaFoldDB" id="A0A9P1IKJ6"/>
<reference evidence="1" key="1">
    <citation type="submission" date="2022-11" db="EMBL/GenBank/DDBJ databases">
        <authorList>
            <person name="Kikuchi T."/>
        </authorList>
    </citation>
    <scope>NUCLEOTIDE SEQUENCE</scope>
    <source>
        <strain evidence="1">PS1010</strain>
    </source>
</reference>
<accession>A0A9P1IKJ6</accession>
<comment type="caution">
    <text evidence="1">The sequence shown here is derived from an EMBL/GenBank/DDBJ whole genome shotgun (WGS) entry which is preliminary data.</text>
</comment>
<keyword evidence="2" id="KW-1185">Reference proteome</keyword>
<proteinExistence type="predicted"/>
<evidence type="ECO:0000313" key="2">
    <source>
        <dbReference type="Proteomes" id="UP001152747"/>
    </source>
</evidence>
<organism evidence="1 2">
    <name type="scientific">Caenorhabditis angaria</name>
    <dbReference type="NCBI Taxonomy" id="860376"/>
    <lineage>
        <taxon>Eukaryota</taxon>
        <taxon>Metazoa</taxon>
        <taxon>Ecdysozoa</taxon>
        <taxon>Nematoda</taxon>
        <taxon>Chromadorea</taxon>
        <taxon>Rhabditida</taxon>
        <taxon>Rhabditina</taxon>
        <taxon>Rhabditomorpha</taxon>
        <taxon>Rhabditoidea</taxon>
        <taxon>Rhabditidae</taxon>
        <taxon>Peloderinae</taxon>
        <taxon>Caenorhabditis</taxon>
    </lineage>
</organism>
<dbReference type="Proteomes" id="UP001152747">
    <property type="component" value="Unassembled WGS sequence"/>
</dbReference>
<gene>
    <name evidence="1" type="ORF">CAMP_LOCUS9387</name>
</gene>
<dbReference type="EMBL" id="CANHGI010000003">
    <property type="protein sequence ID" value="CAI5446750.1"/>
    <property type="molecule type" value="Genomic_DNA"/>
</dbReference>